<protein>
    <submittedName>
        <fullName evidence="2">Uncharacterized protein</fullName>
    </submittedName>
</protein>
<gene>
    <name evidence="2" type="ORF">Ptr86124_008665</name>
</gene>
<evidence type="ECO:0000256" key="1">
    <source>
        <dbReference type="SAM" id="MobiDB-lite"/>
    </source>
</evidence>
<feature type="compositionally biased region" description="Low complexity" evidence="1">
    <location>
        <begin position="194"/>
        <end position="205"/>
    </location>
</feature>
<dbReference type="Proteomes" id="UP000249757">
    <property type="component" value="Unassembled WGS sequence"/>
</dbReference>
<evidence type="ECO:0000313" key="3">
    <source>
        <dbReference type="Proteomes" id="UP000249757"/>
    </source>
</evidence>
<keyword evidence="3" id="KW-1185">Reference proteome</keyword>
<comment type="caution">
    <text evidence="2">The sequence shown here is derived from an EMBL/GenBank/DDBJ whole genome shotgun (WGS) entry which is preliminary data.</text>
</comment>
<evidence type="ECO:0000313" key="2">
    <source>
        <dbReference type="EMBL" id="KAI1512699.1"/>
    </source>
</evidence>
<name>A0A2W1GNL9_9PLEO</name>
<dbReference type="AlphaFoldDB" id="A0A2W1GNL9"/>
<dbReference type="EMBL" id="NRDI02000011">
    <property type="protein sequence ID" value="KAI1512699.1"/>
    <property type="molecule type" value="Genomic_DNA"/>
</dbReference>
<feature type="compositionally biased region" description="Basic and acidic residues" evidence="1">
    <location>
        <begin position="217"/>
        <end position="230"/>
    </location>
</feature>
<proteinExistence type="predicted"/>
<feature type="region of interest" description="Disordered" evidence="1">
    <location>
        <begin position="184"/>
        <end position="246"/>
    </location>
</feature>
<accession>A0A2W1GNL9</accession>
<organism evidence="2 3">
    <name type="scientific">Pyrenophora tritici-repentis</name>
    <dbReference type="NCBI Taxonomy" id="45151"/>
    <lineage>
        <taxon>Eukaryota</taxon>
        <taxon>Fungi</taxon>
        <taxon>Dikarya</taxon>
        <taxon>Ascomycota</taxon>
        <taxon>Pezizomycotina</taxon>
        <taxon>Dothideomycetes</taxon>
        <taxon>Pleosporomycetidae</taxon>
        <taxon>Pleosporales</taxon>
        <taxon>Pleosporineae</taxon>
        <taxon>Pleosporaceae</taxon>
        <taxon>Pyrenophora</taxon>
    </lineage>
</organism>
<sequence>MAKDPYSPYLHSTNVGNIITKNYSVVIYMMFDDHAKAIVMESSGGKGMKKRAQAVKNRSMYVVEAGRLPKYKDSPKPVLETHKNSRFRPLPGTFLDPTNTIKIAYDTDFVPAGYLTNVSKEYLMVEKLKITDSSLSRSMPNYPAVRQHLNAARQANGEDLLNGSNAVDTSVAASRASSCTKISRAHKHKTGSTAVAPSSAVSVPSFGTELPRALKRKGSETETDLRSDAHKSKRSRTQKPSKLSQV</sequence>
<reference evidence="3" key="1">
    <citation type="journal article" date="2022" name="Microb. Genom.">
        <title>A global pangenome for the wheat fungal pathogen Pyrenophora tritici-repentis and prediction of effector protein structural homology.</title>
        <authorList>
            <person name="Moolhuijzen P.M."/>
            <person name="See P.T."/>
            <person name="Shi G."/>
            <person name="Powell H.R."/>
            <person name="Cockram J."/>
            <person name="Jorgensen L.N."/>
            <person name="Benslimane H."/>
            <person name="Strelkov S.E."/>
            <person name="Turner J."/>
            <person name="Liu Z."/>
            <person name="Moffat C.S."/>
        </authorList>
    </citation>
    <scope>NUCLEOTIDE SEQUENCE [LARGE SCALE GENOMIC DNA]</scope>
</reference>